<accession>A7RZW9</accession>
<keyword evidence="9" id="KW-0234">DNA repair</keyword>
<dbReference type="InterPro" id="IPR049408">
    <property type="entry name" value="UVSSA_N_a-solenoid_rpt"/>
</dbReference>
<evidence type="ECO:0000313" key="12">
    <source>
        <dbReference type="EMBL" id="EDO43019.1"/>
    </source>
</evidence>
<dbReference type="InterPro" id="IPR018610">
    <property type="entry name" value="UVSSA"/>
</dbReference>
<comment type="subcellular location">
    <subcellularLocation>
        <location evidence="1">Chromosome</location>
    </subcellularLocation>
</comment>
<evidence type="ECO:0000313" key="13">
    <source>
        <dbReference type="Proteomes" id="UP000001593"/>
    </source>
</evidence>
<proteinExistence type="inferred from homology"/>
<dbReference type="AlphaFoldDB" id="A7RZW9"/>
<feature type="region of interest" description="Disordered" evidence="10">
    <location>
        <begin position="620"/>
        <end position="715"/>
    </location>
</feature>
<feature type="compositionally biased region" description="Basic and acidic residues" evidence="10">
    <location>
        <begin position="233"/>
        <end position="262"/>
    </location>
</feature>
<dbReference type="GO" id="GO:0000993">
    <property type="term" value="F:RNA polymerase II complex binding"/>
    <property type="evidence" value="ECO:0000318"/>
    <property type="project" value="GO_Central"/>
</dbReference>
<evidence type="ECO:0000256" key="5">
    <source>
        <dbReference type="ARBA" id="ARBA00022763"/>
    </source>
</evidence>
<feature type="region of interest" description="Disordered" evidence="10">
    <location>
        <begin position="388"/>
        <end position="420"/>
    </location>
</feature>
<dbReference type="Proteomes" id="UP000001593">
    <property type="component" value="Unassembled WGS sequence"/>
</dbReference>
<dbReference type="PANTHER" id="PTHR28670:SF1">
    <property type="entry name" value="UV-STIMULATED SCAFFOLD PROTEIN A"/>
    <property type="match status" value="1"/>
</dbReference>
<feature type="compositionally biased region" description="Polar residues" evidence="10">
    <location>
        <begin position="634"/>
        <end position="654"/>
    </location>
</feature>
<feature type="region of interest" description="Disordered" evidence="10">
    <location>
        <begin position="219"/>
        <end position="282"/>
    </location>
</feature>
<evidence type="ECO:0000259" key="11">
    <source>
        <dbReference type="Pfam" id="PF09740"/>
    </source>
</evidence>
<name>A7RZW9_NEMVE</name>
<dbReference type="Pfam" id="PF20867">
    <property type="entry name" value="UVSSA_N"/>
    <property type="match status" value="1"/>
</dbReference>
<keyword evidence="3" id="KW-0158">Chromosome</keyword>
<gene>
    <name evidence="12" type="ORF">NEMVEDRAFT_v1g21782</name>
</gene>
<dbReference type="GO" id="GO:0006283">
    <property type="term" value="P:transcription-coupled nucleotide-excision repair"/>
    <property type="evidence" value="ECO:0000318"/>
    <property type="project" value="GO_Central"/>
</dbReference>
<dbReference type="OMA" id="EEHAEMR"/>
<dbReference type="STRING" id="45351.A7RZW9"/>
<dbReference type="eggNOG" id="KOG2374">
    <property type="taxonomic scope" value="Eukaryota"/>
</dbReference>
<dbReference type="EMBL" id="DS469558">
    <property type="protein sequence ID" value="EDO43019.1"/>
    <property type="molecule type" value="Genomic_DNA"/>
</dbReference>
<evidence type="ECO:0000256" key="10">
    <source>
        <dbReference type="SAM" id="MobiDB-lite"/>
    </source>
</evidence>
<evidence type="ECO:0000256" key="2">
    <source>
        <dbReference type="ARBA" id="ARBA00009240"/>
    </source>
</evidence>
<dbReference type="GO" id="GO:0005694">
    <property type="term" value="C:chromosome"/>
    <property type="evidence" value="ECO:0000318"/>
    <property type="project" value="GO_Central"/>
</dbReference>
<reference evidence="12 13" key="1">
    <citation type="journal article" date="2007" name="Science">
        <title>Sea anemone genome reveals ancestral eumetazoan gene repertoire and genomic organization.</title>
        <authorList>
            <person name="Putnam N.H."/>
            <person name="Srivastava M."/>
            <person name="Hellsten U."/>
            <person name="Dirks B."/>
            <person name="Chapman J."/>
            <person name="Salamov A."/>
            <person name="Terry A."/>
            <person name="Shapiro H."/>
            <person name="Lindquist E."/>
            <person name="Kapitonov V.V."/>
            <person name="Jurka J."/>
            <person name="Genikhovich G."/>
            <person name="Grigoriev I.V."/>
            <person name="Lucas S.M."/>
            <person name="Steele R.E."/>
            <person name="Finnerty J.R."/>
            <person name="Technau U."/>
            <person name="Martindale M.Q."/>
            <person name="Rokhsar D.S."/>
        </authorList>
    </citation>
    <scope>NUCLEOTIDE SEQUENCE [LARGE SCALE GENOMIC DNA]</scope>
    <source>
        <strain evidence="13">CH2 X CH6</strain>
    </source>
</reference>
<dbReference type="PANTHER" id="PTHR28670">
    <property type="entry name" value="UV-STIMULATED SCAFFOLD PROTEIN A"/>
    <property type="match status" value="1"/>
</dbReference>
<dbReference type="HOGENOM" id="CLU_023577_0_0_1"/>
<feature type="compositionally biased region" description="Basic and acidic residues" evidence="10">
    <location>
        <begin position="623"/>
        <end position="633"/>
    </location>
</feature>
<sequence>ELGELIEDLTTTGKPTLDENHMKKLKSICKKSELYVEHAYHNLLTQLKKDHAEIRLSCLQIIRELFGRSHRFRELLLEEFQVFLELVVGTNCDEPLPPPDCSAKVLKETAINLIECWQQKYGPHYKKLDLGYRYLKRIKHVSFDQIRERASAQLQIERERERRKQDLLMKKLGNTMIEIADHTEDMELCVTEVNSCFKLLLPQTASGNPNVTEIGVSSLATENPHPTNNHNNQEGHGKKGGDGCLDDKSNKQTEGQGKRDIDVLPGYCDDGNDDDDDDYAAADDNEIGFDDYDNNDVIHHHGLGSHSYQIEIEFSDMVPKVIESEDNRVILDTLKEMNRQICHKHLPMVDKWLKVMSKAGQQQNEIKKIIDLKQKLVKAKTKFEELAIEPSKKHRNEASGSKTTRNVSEDSDNEFEDVPEKEGVECIPVNKRAEYGLDTLELSREDGQDLSERSRAISEEESFLRANGYTLQDAEDPTSLACALLESRRQYIMSQPCSSRVGASVAMVDKTPEVSISQVDGKKKKHLEVAPVVPFDMDLYYWEKADFEAPKIIRSENFNNNWASKDFEAEQVFEGDKGSLLRRTMAFTGKFEPVKWSCRAPLPNGKLCPRRDRVKCPFHGKIIPRDEQGKPTGDHTNQAGSSNTKTTATRNSSAAEEWREIQPEIEAATGFDLGGKGKGKGRKRNESDNKGLSKKQKYGRLTDLNKQTNTARSRLEGKVLSRKAVKRVTQEINSLATKRINDKFGDQFNYQLQ</sequence>
<comment type="similarity">
    <text evidence="2">Belongs to the UVSSA family.</text>
</comment>
<feature type="non-terminal residue" evidence="12">
    <location>
        <position position="1"/>
    </location>
</feature>
<keyword evidence="13" id="KW-1185">Reference proteome</keyword>
<evidence type="ECO:0000256" key="6">
    <source>
        <dbReference type="ARBA" id="ARBA00022771"/>
    </source>
</evidence>
<evidence type="ECO:0000256" key="9">
    <source>
        <dbReference type="ARBA" id="ARBA00023204"/>
    </source>
</evidence>
<keyword evidence="5" id="KW-0227">DNA damage</keyword>
<dbReference type="InParanoid" id="A7RZW9"/>
<feature type="domain" description="UV-stimulated scaffold protein A C-terminal" evidence="11">
    <location>
        <begin position="529"/>
        <end position="632"/>
    </location>
</feature>
<protein>
    <recommendedName>
        <fullName evidence="11">UV-stimulated scaffold protein A C-terminal domain-containing protein</fullName>
    </recommendedName>
</protein>
<evidence type="ECO:0000256" key="7">
    <source>
        <dbReference type="ARBA" id="ARBA00022833"/>
    </source>
</evidence>
<dbReference type="SUPFAM" id="SSF48371">
    <property type="entry name" value="ARM repeat"/>
    <property type="match status" value="1"/>
</dbReference>
<feature type="compositionally biased region" description="Low complexity" evidence="10">
    <location>
        <begin position="221"/>
        <end position="232"/>
    </location>
</feature>
<dbReference type="InterPro" id="IPR049431">
    <property type="entry name" value="UVSSA_C"/>
</dbReference>
<dbReference type="PhylomeDB" id="A7RZW9"/>
<dbReference type="Pfam" id="PF09740">
    <property type="entry name" value="DUF2043"/>
    <property type="match status" value="1"/>
</dbReference>
<feature type="non-terminal residue" evidence="12">
    <location>
        <position position="753"/>
    </location>
</feature>
<evidence type="ECO:0000256" key="4">
    <source>
        <dbReference type="ARBA" id="ARBA00022723"/>
    </source>
</evidence>
<dbReference type="InterPro" id="IPR016024">
    <property type="entry name" value="ARM-type_fold"/>
</dbReference>
<evidence type="ECO:0000256" key="8">
    <source>
        <dbReference type="ARBA" id="ARBA00023054"/>
    </source>
</evidence>
<keyword evidence="7" id="KW-0862">Zinc</keyword>
<keyword evidence="8" id="KW-0175">Coiled coil</keyword>
<evidence type="ECO:0000256" key="3">
    <source>
        <dbReference type="ARBA" id="ARBA00022454"/>
    </source>
</evidence>
<dbReference type="GO" id="GO:0008270">
    <property type="term" value="F:zinc ion binding"/>
    <property type="evidence" value="ECO:0007669"/>
    <property type="project" value="UniProtKB-KW"/>
</dbReference>
<keyword evidence="6" id="KW-0863">Zinc-finger</keyword>
<dbReference type="GO" id="GO:0009411">
    <property type="term" value="P:response to UV"/>
    <property type="evidence" value="ECO:0000318"/>
    <property type="project" value="GO_Central"/>
</dbReference>
<feature type="compositionally biased region" description="Acidic residues" evidence="10">
    <location>
        <begin position="270"/>
        <end position="282"/>
    </location>
</feature>
<keyword evidence="4" id="KW-0479">Metal-binding</keyword>
<evidence type="ECO:0000256" key="1">
    <source>
        <dbReference type="ARBA" id="ARBA00004286"/>
    </source>
</evidence>
<organism evidence="12 13">
    <name type="scientific">Nematostella vectensis</name>
    <name type="common">Starlet sea anemone</name>
    <dbReference type="NCBI Taxonomy" id="45351"/>
    <lineage>
        <taxon>Eukaryota</taxon>
        <taxon>Metazoa</taxon>
        <taxon>Cnidaria</taxon>
        <taxon>Anthozoa</taxon>
        <taxon>Hexacorallia</taxon>
        <taxon>Actiniaria</taxon>
        <taxon>Edwardsiidae</taxon>
        <taxon>Nematostella</taxon>
    </lineage>
</organism>
<dbReference type="FunCoup" id="A7RZW9">
    <property type="interactions" value="165"/>
</dbReference>